<gene>
    <name evidence="2" type="ORF">D5018_20605</name>
</gene>
<proteinExistence type="predicted"/>
<feature type="transmembrane region" description="Helical" evidence="1">
    <location>
        <begin position="50"/>
        <end position="68"/>
    </location>
</feature>
<evidence type="ECO:0000313" key="3">
    <source>
        <dbReference type="Proteomes" id="UP000281474"/>
    </source>
</evidence>
<organism evidence="2 3">
    <name type="scientific">Parashewanella curva</name>
    <dbReference type="NCBI Taxonomy" id="2338552"/>
    <lineage>
        <taxon>Bacteria</taxon>
        <taxon>Pseudomonadati</taxon>
        <taxon>Pseudomonadota</taxon>
        <taxon>Gammaproteobacteria</taxon>
        <taxon>Alteromonadales</taxon>
        <taxon>Shewanellaceae</taxon>
        <taxon>Parashewanella</taxon>
    </lineage>
</organism>
<accession>A0A3L8PR03</accession>
<feature type="transmembrane region" description="Helical" evidence="1">
    <location>
        <begin position="12"/>
        <end position="30"/>
    </location>
</feature>
<dbReference type="EMBL" id="QZEI01000139">
    <property type="protein sequence ID" value="RLV57810.1"/>
    <property type="molecule type" value="Genomic_DNA"/>
</dbReference>
<evidence type="ECO:0000313" key="2">
    <source>
        <dbReference type="EMBL" id="RLV57810.1"/>
    </source>
</evidence>
<dbReference type="RefSeq" id="WP_121840856.1">
    <property type="nucleotide sequence ID" value="NZ_ML014888.1"/>
</dbReference>
<dbReference type="OrthoDB" id="6401523at2"/>
<evidence type="ECO:0000256" key="1">
    <source>
        <dbReference type="SAM" id="Phobius"/>
    </source>
</evidence>
<dbReference type="Proteomes" id="UP000281474">
    <property type="component" value="Unassembled WGS sequence"/>
</dbReference>
<comment type="caution">
    <text evidence="2">The sequence shown here is derived from an EMBL/GenBank/DDBJ whole genome shotgun (WGS) entry which is preliminary data.</text>
</comment>
<sequence>MKSDPAKVNITKFGVCFYSVMVACLFLGFAQSTLSPNSVLGTLTATNLGIFAWSILVVSIAGTLEFIFKKYGIKTLYYSE</sequence>
<keyword evidence="3" id="KW-1185">Reference proteome</keyword>
<keyword evidence="1" id="KW-0812">Transmembrane</keyword>
<keyword evidence="1" id="KW-1133">Transmembrane helix</keyword>
<dbReference type="PROSITE" id="PS51257">
    <property type="entry name" value="PROKAR_LIPOPROTEIN"/>
    <property type="match status" value="1"/>
</dbReference>
<protein>
    <submittedName>
        <fullName evidence="2">Uncharacterized protein</fullName>
    </submittedName>
</protein>
<dbReference type="AlphaFoldDB" id="A0A3L8PR03"/>
<name>A0A3L8PR03_9GAMM</name>
<keyword evidence="1" id="KW-0472">Membrane</keyword>
<reference evidence="2 3" key="1">
    <citation type="submission" date="2018-09" db="EMBL/GenBank/DDBJ databases">
        <title>Phylogeny of the Shewanellaceae, and recommendation for two new genera, Pseudoshewanella and Parashewanella.</title>
        <authorList>
            <person name="Wang G."/>
        </authorList>
    </citation>
    <scope>NUCLEOTIDE SEQUENCE [LARGE SCALE GENOMIC DNA]</scope>
    <source>
        <strain evidence="2 3">C51</strain>
    </source>
</reference>